<keyword evidence="3 6" id="KW-0238">DNA-binding</keyword>
<dbReference type="InterPro" id="IPR036388">
    <property type="entry name" value="WH-like_DNA-bd_sf"/>
</dbReference>
<dbReference type="Pfam" id="PF03466">
    <property type="entry name" value="LysR_substrate"/>
    <property type="match status" value="1"/>
</dbReference>
<dbReference type="EMBL" id="FXAG01000006">
    <property type="protein sequence ID" value="SMF14511.1"/>
    <property type="molecule type" value="Genomic_DNA"/>
</dbReference>
<evidence type="ECO:0000256" key="3">
    <source>
        <dbReference type="ARBA" id="ARBA00023125"/>
    </source>
</evidence>
<dbReference type="STRING" id="1123014.SAMN02745746_01571"/>
<keyword evidence="7" id="KW-1185">Reference proteome</keyword>
<dbReference type="PROSITE" id="PS50931">
    <property type="entry name" value="HTH_LYSR"/>
    <property type="match status" value="1"/>
</dbReference>
<proteinExistence type="inferred from homology"/>
<comment type="similarity">
    <text evidence="1">Belongs to the LysR transcriptional regulatory family.</text>
</comment>
<dbReference type="Proteomes" id="UP000192920">
    <property type="component" value="Unassembled WGS sequence"/>
</dbReference>
<dbReference type="PRINTS" id="PR00039">
    <property type="entry name" value="HTHLYSR"/>
</dbReference>
<evidence type="ECO:0000259" key="5">
    <source>
        <dbReference type="PROSITE" id="PS50931"/>
    </source>
</evidence>
<dbReference type="PANTHER" id="PTHR30419">
    <property type="entry name" value="HTH-TYPE TRANSCRIPTIONAL REGULATOR YBHD"/>
    <property type="match status" value="1"/>
</dbReference>
<dbReference type="PANTHER" id="PTHR30419:SF8">
    <property type="entry name" value="NITROGEN ASSIMILATION TRANSCRIPTIONAL ACTIVATOR-RELATED"/>
    <property type="match status" value="1"/>
</dbReference>
<keyword evidence="2" id="KW-0805">Transcription regulation</keyword>
<dbReference type="Gene3D" id="3.40.190.290">
    <property type="match status" value="1"/>
</dbReference>
<dbReference type="InterPro" id="IPR000847">
    <property type="entry name" value="LysR_HTH_N"/>
</dbReference>
<dbReference type="CDD" id="cd08438">
    <property type="entry name" value="PBP2_CidR"/>
    <property type="match status" value="1"/>
</dbReference>
<evidence type="ECO:0000256" key="1">
    <source>
        <dbReference type="ARBA" id="ARBA00009437"/>
    </source>
</evidence>
<sequence>MDVKALRYFIEVVRRQSFTRAADALFVTQPTISKMVKQLEEELGTQLIIREGRSFQLSDAGKVAYERGQDVLAAMARLKTELTDLSALTRGELIVGLPPMVGGAFFAPVVSSFRAHYPNVELKMVEYGARSIESNIRSGQLEIGVAVLPVDRQVFNTFSFVRDRLCLVAPDQSRWHGKRSVKLADIVDEPIVFYPEDFSLSTLVSQGFRRLGKTIHIAGRSAHWDFIAAMVEARLGIALLPESVAARLYGRPFDVIPLDEKEIIWHLALIWQKEVYLSHAARAWIQMSRDMLGSLE</sequence>
<gene>
    <name evidence="6" type="ORF">SAMN02745746_01571</name>
</gene>
<evidence type="ECO:0000313" key="7">
    <source>
        <dbReference type="Proteomes" id="UP000192920"/>
    </source>
</evidence>
<protein>
    <submittedName>
        <fullName evidence="6">DNA-binding transcriptional regulator, LysR family</fullName>
    </submittedName>
</protein>
<dbReference type="GO" id="GO:0003700">
    <property type="term" value="F:DNA-binding transcription factor activity"/>
    <property type="evidence" value="ECO:0007669"/>
    <property type="project" value="InterPro"/>
</dbReference>
<dbReference type="GO" id="GO:0003677">
    <property type="term" value="F:DNA binding"/>
    <property type="evidence" value="ECO:0007669"/>
    <property type="project" value="UniProtKB-KW"/>
</dbReference>
<dbReference type="InterPro" id="IPR036390">
    <property type="entry name" value="WH_DNA-bd_sf"/>
</dbReference>
<accession>A0A1Y6BJK2</accession>
<dbReference type="InterPro" id="IPR050950">
    <property type="entry name" value="HTH-type_LysR_regulators"/>
</dbReference>
<evidence type="ECO:0000256" key="2">
    <source>
        <dbReference type="ARBA" id="ARBA00023015"/>
    </source>
</evidence>
<dbReference type="Gene3D" id="1.10.10.10">
    <property type="entry name" value="Winged helix-like DNA-binding domain superfamily/Winged helix DNA-binding domain"/>
    <property type="match status" value="1"/>
</dbReference>
<dbReference type="SUPFAM" id="SSF46785">
    <property type="entry name" value="Winged helix' DNA-binding domain"/>
    <property type="match status" value="1"/>
</dbReference>
<dbReference type="Pfam" id="PF00126">
    <property type="entry name" value="HTH_1"/>
    <property type="match status" value="1"/>
</dbReference>
<keyword evidence="4" id="KW-0804">Transcription</keyword>
<organism evidence="6 7">
    <name type="scientific">Pseudogulbenkiania subflava DSM 22618</name>
    <dbReference type="NCBI Taxonomy" id="1123014"/>
    <lineage>
        <taxon>Bacteria</taxon>
        <taxon>Pseudomonadati</taxon>
        <taxon>Pseudomonadota</taxon>
        <taxon>Betaproteobacteria</taxon>
        <taxon>Neisseriales</taxon>
        <taxon>Chromobacteriaceae</taxon>
        <taxon>Pseudogulbenkiania</taxon>
    </lineage>
</organism>
<reference evidence="7" key="1">
    <citation type="submission" date="2017-04" db="EMBL/GenBank/DDBJ databases">
        <authorList>
            <person name="Varghese N."/>
            <person name="Submissions S."/>
        </authorList>
    </citation>
    <scope>NUCLEOTIDE SEQUENCE [LARGE SCALE GENOMIC DNA]</scope>
    <source>
        <strain evidence="7">DSM 22618</strain>
    </source>
</reference>
<dbReference type="AlphaFoldDB" id="A0A1Y6BJK2"/>
<evidence type="ECO:0000256" key="4">
    <source>
        <dbReference type="ARBA" id="ARBA00023163"/>
    </source>
</evidence>
<dbReference type="GO" id="GO:0005829">
    <property type="term" value="C:cytosol"/>
    <property type="evidence" value="ECO:0007669"/>
    <property type="project" value="TreeGrafter"/>
</dbReference>
<dbReference type="FunFam" id="1.10.10.10:FF:000001">
    <property type="entry name" value="LysR family transcriptional regulator"/>
    <property type="match status" value="1"/>
</dbReference>
<evidence type="ECO:0000313" key="6">
    <source>
        <dbReference type="EMBL" id="SMF14511.1"/>
    </source>
</evidence>
<dbReference type="RefSeq" id="WP_085275872.1">
    <property type="nucleotide sequence ID" value="NZ_FXAG01000006.1"/>
</dbReference>
<name>A0A1Y6BJK2_9NEIS</name>
<dbReference type="InterPro" id="IPR005119">
    <property type="entry name" value="LysR_subst-bd"/>
</dbReference>
<dbReference type="SUPFAM" id="SSF53850">
    <property type="entry name" value="Periplasmic binding protein-like II"/>
    <property type="match status" value="1"/>
</dbReference>
<feature type="domain" description="HTH lysR-type" evidence="5">
    <location>
        <begin position="1"/>
        <end position="58"/>
    </location>
</feature>